<keyword evidence="6" id="KW-0442">Lipid degradation</keyword>
<evidence type="ECO:0000259" key="7">
    <source>
        <dbReference type="PROSITE" id="PS51635"/>
    </source>
</evidence>
<evidence type="ECO:0000256" key="2">
    <source>
        <dbReference type="ARBA" id="ARBA00022821"/>
    </source>
</evidence>
<dbReference type="EC" id="3.1.1.-" evidence="6"/>
<dbReference type="EMBL" id="CM029051">
    <property type="protein sequence ID" value="KAG2563740.1"/>
    <property type="molecule type" value="Genomic_DNA"/>
</dbReference>
<comment type="function">
    <text evidence="6">Lipolytic acyl hydrolase (LAH).</text>
</comment>
<dbReference type="GO" id="GO:0047372">
    <property type="term" value="F:monoacylglycerol lipase activity"/>
    <property type="evidence" value="ECO:0007669"/>
    <property type="project" value="TreeGrafter"/>
</dbReference>
<dbReference type="SUPFAM" id="SSF52151">
    <property type="entry name" value="FabD/lysophospholipase-like"/>
    <property type="match status" value="1"/>
</dbReference>
<name>A0A8T0PPZ9_PANVG</name>
<sequence length="330" mass="37401">MWQTIKNVWKKAWGGPKYHGNFLHETIEGVMQDIRVKDTLTNVVLPAFDVKRMHPVLFNTLDAEREPHKNARLADICIATSAAPTFLPAHSFKTEGFDGRIYDFELIDGGVAANNPTMAAMSVLTKEMLRVRQELEDQNVILIHGGDVPVSTRTMATMAKREQERGAKRNKKKEAPSVYKNILVLSIGTGTKMKKNYTAADCNKWNILNWLTKDGSNPLIDIFFSASDDMVDINAQVLFEVFGCEKNYLRIQTDKLTGETALLDCTTQRNMDMLIEIVKKLLDKPVARSVEIDTGEYKPHPFITNEMQLDIFASKLCRERKLRQLGVVRP</sequence>
<dbReference type="InterPro" id="IPR016035">
    <property type="entry name" value="Acyl_Trfase/lysoPLipase"/>
</dbReference>
<evidence type="ECO:0000256" key="3">
    <source>
        <dbReference type="ARBA" id="ARBA00023098"/>
    </source>
</evidence>
<comment type="domain">
    <text evidence="6">The nitrogen atoms of the two glycine residues in the GGXR motif define the oxyanion hole, and stabilize the oxyanion that forms during the nucleophilic attack by the catalytic serine during substrate cleavage.</text>
</comment>
<dbReference type="GO" id="GO:0006952">
    <property type="term" value="P:defense response"/>
    <property type="evidence" value="ECO:0007669"/>
    <property type="project" value="UniProtKB-KW"/>
</dbReference>
<organism evidence="8 9">
    <name type="scientific">Panicum virgatum</name>
    <name type="common">Blackwell switchgrass</name>
    <dbReference type="NCBI Taxonomy" id="38727"/>
    <lineage>
        <taxon>Eukaryota</taxon>
        <taxon>Viridiplantae</taxon>
        <taxon>Streptophyta</taxon>
        <taxon>Embryophyta</taxon>
        <taxon>Tracheophyta</taxon>
        <taxon>Spermatophyta</taxon>
        <taxon>Magnoliopsida</taxon>
        <taxon>Liliopsida</taxon>
        <taxon>Poales</taxon>
        <taxon>Poaceae</taxon>
        <taxon>PACMAD clade</taxon>
        <taxon>Panicoideae</taxon>
        <taxon>Panicodae</taxon>
        <taxon>Paniceae</taxon>
        <taxon>Panicinae</taxon>
        <taxon>Panicum</taxon>
        <taxon>Panicum sect. Hiantes</taxon>
    </lineage>
</organism>
<dbReference type="GO" id="GO:0004620">
    <property type="term" value="F:phospholipase activity"/>
    <property type="evidence" value="ECO:0007669"/>
    <property type="project" value="TreeGrafter"/>
</dbReference>
<dbReference type="Proteomes" id="UP000823388">
    <property type="component" value="Chromosome 8K"/>
</dbReference>
<proteinExistence type="inferred from homology"/>
<keyword evidence="3 6" id="KW-0443">Lipid metabolism</keyword>
<evidence type="ECO:0000256" key="6">
    <source>
        <dbReference type="RuleBase" id="RU361262"/>
    </source>
</evidence>
<dbReference type="PROSITE" id="PS51635">
    <property type="entry name" value="PNPLA"/>
    <property type="match status" value="1"/>
</dbReference>
<dbReference type="PANTHER" id="PTHR32176:SF51">
    <property type="entry name" value="PATATIN"/>
    <property type="match status" value="1"/>
</dbReference>
<evidence type="ECO:0000256" key="1">
    <source>
        <dbReference type="ARBA" id="ARBA00010240"/>
    </source>
</evidence>
<dbReference type="Gene3D" id="3.40.1090.10">
    <property type="entry name" value="Cytosolic phospholipase A2 catalytic domain"/>
    <property type="match status" value="1"/>
</dbReference>
<comment type="similarity">
    <text evidence="1 6">Belongs to the patatin family.</text>
</comment>
<dbReference type="InterPro" id="IPR002641">
    <property type="entry name" value="PNPLA_dom"/>
</dbReference>
<dbReference type="PANTHER" id="PTHR32176">
    <property type="entry name" value="XYLOSE ISOMERASE"/>
    <property type="match status" value="1"/>
</dbReference>
<dbReference type="AlphaFoldDB" id="A0A8T0PPZ9"/>
<accession>A0A8T0PPZ9</accession>
<comment type="caution">
    <text evidence="5">Lacks conserved residue(s) required for the propagation of feature annotation.</text>
</comment>
<dbReference type="Pfam" id="PF01734">
    <property type="entry name" value="Patatin"/>
    <property type="match status" value="1"/>
</dbReference>
<comment type="caution">
    <text evidence="8">The sequence shown here is derived from an EMBL/GenBank/DDBJ whole genome shotgun (WGS) entry which is preliminary data.</text>
</comment>
<keyword evidence="9" id="KW-1185">Reference proteome</keyword>
<keyword evidence="2" id="KW-0611">Plant defense</keyword>
<gene>
    <name evidence="8" type="ORF">PVAP13_8KG365800</name>
</gene>
<evidence type="ECO:0000313" key="8">
    <source>
        <dbReference type="EMBL" id="KAG2563740.1"/>
    </source>
</evidence>
<reference evidence="8" key="1">
    <citation type="submission" date="2020-05" db="EMBL/GenBank/DDBJ databases">
        <title>WGS assembly of Panicum virgatum.</title>
        <authorList>
            <person name="Lovell J.T."/>
            <person name="Jenkins J."/>
            <person name="Shu S."/>
            <person name="Juenger T.E."/>
            <person name="Schmutz J."/>
        </authorList>
    </citation>
    <scope>NUCLEOTIDE SEQUENCE</scope>
    <source>
        <strain evidence="8">AP13</strain>
    </source>
</reference>
<protein>
    <recommendedName>
        <fullName evidence="6">Patatin</fullName>
        <ecNumber evidence="6">3.1.1.-</ecNumber>
    </recommendedName>
</protein>
<evidence type="ECO:0000256" key="4">
    <source>
        <dbReference type="ARBA" id="ARBA00025642"/>
    </source>
</evidence>
<feature type="short sequence motif" description="DGA/G" evidence="5">
    <location>
        <begin position="108"/>
        <end position="110"/>
    </location>
</feature>
<comment type="function">
    <text evidence="4">Possesses non-specific lipolytic acyl hydrolase (LAH) activity. Hydrolyzes phospholipids as well as galactolipids. May play a role in disease resistance.</text>
</comment>
<keyword evidence="6" id="KW-0378">Hydrolase</keyword>
<dbReference type="GO" id="GO:0016042">
    <property type="term" value="P:lipid catabolic process"/>
    <property type="evidence" value="ECO:0007669"/>
    <property type="project" value="UniProtKB-KW"/>
</dbReference>
<feature type="domain" description="PNPLA" evidence="7">
    <location>
        <begin position="1"/>
        <end position="121"/>
    </location>
</feature>
<evidence type="ECO:0000256" key="5">
    <source>
        <dbReference type="PROSITE-ProRule" id="PRU01161"/>
    </source>
</evidence>
<evidence type="ECO:0000313" key="9">
    <source>
        <dbReference type="Proteomes" id="UP000823388"/>
    </source>
</evidence>